<accession>I7A3G5</accession>
<name>I7A3G5_MELRP</name>
<dbReference type="RefSeq" id="WP_014857193.1">
    <property type="nucleotide sequence ID" value="NC_018178.1"/>
</dbReference>
<keyword evidence="2" id="KW-1185">Reference proteome</keyword>
<gene>
    <name evidence="1" type="ordered locus">MROS_2533</name>
</gene>
<protein>
    <submittedName>
        <fullName evidence="1">Uncharacterized protein</fullName>
    </submittedName>
</protein>
<dbReference type="STRING" id="1191523.MROS_2533"/>
<organism evidence="1 2">
    <name type="scientific">Melioribacter roseus (strain DSM 23840 / JCM 17771 / VKM B-2668 / P3M-2)</name>
    <dbReference type="NCBI Taxonomy" id="1191523"/>
    <lineage>
        <taxon>Bacteria</taxon>
        <taxon>Pseudomonadati</taxon>
        <taxon>Ignavibacteriota</taxon>
        <taxon>Ignavibacteria</taxon>
        <taxon>Ignavibacteriales</taxon>
        <taxon>Melioribacteraceae</taxon>
        <taxon>Melioribacter</taxon>
    </lineage>
</organism>
<dbReference type="HOGENOM" id="CLU_2330484_0_0_10"/>
<proteinExistence type="predicted"/>
<dbReference type="Proteomes" id="UP000009011">
    <property type="component" value="Chromosome"/>
</dbReference>
<dbReference type="KEGG" id="mro:MROS_2533"/>
<evidence type="ECO:0000313" key="2">
    <source>
        <dbReference type="Proteomes" id="UP000009011"/>
    </source>
</evidence>
<sequence>MKTAINKVTKQGYSNYAIAKKIGVSTKLIHRHRKNFSVALDRAIEKHFLLKGYTPKLPQDFCSPEKKFKESKWSKVKYYLRSFLYKIKRWLYGKSNND</sequence>
<evidence type="ECO:0000313" key="1">
    <source>
        <dbReference type="EMBL" id="AFN75763.1"/>
    </source>
</evidence>
<dbReference type="EMBL" id="CP003557">
    <property type="protein sequence ID" value="AFN75763.1"/>
    <property type="molecule type" value="Genomic_DNA"/>
</dbReference>
<reference evidence="1 2" key="1">
    <citation type="journal article" date="2013" name="PLoS ONE">
        <title>Genomic analysis of Melioribacter roseus, facultatively anaerobic organotrophic bacterium representing a novel deep lineage within Bacteriodetes/Chlorobi group.</title>
        <authorList>
            <person name="Kadnikov V.V."/>
            <person name="Mardanov A.V."/>
            <person name="Podosokorskaya O.A."/>
            <person name="Gavrilov S.N."/>
            <person name="Kublanov I.V."/>
            <person name="Beletsky A.V."/>
            <person name="Bonch-Osmolovskaya E.A."/>
            <person name="Ravin N.V."/>
        </authorList>
    </citation>
    <scope>NUCLEOTIDE SEQUENCE [LARGE SCALE GENOMIC DNA]</scope>
    <source>
        <strain evidence="2">JCM 17771 / P3M-2</strain>
    </source>
</reference>
<dbReference type="AlphaFoldDB" id="I7A3G5"/>